<dbReference type="Pfam" id="PF08376">
    <property type="entry name" value="NIT"/>
    <property type="match status" value="1"/>
</dbReference>
<dbReference type="SUPFAM" id="SSF58104">
    <property type="entry name" value="Methyl-accepting chemotaxis protein (MCP) signaling domain"/>
    <property type="match status" value="1"/>
</dbReference>
<dbReference type="Gene3D" id="6.10.340.10">
    <property type="match status" value="1"/>
</dbReference>
<accession>A0A1R1MM96</accession>
<name>A0A1R1MM96_9BACT</name>
<evidence type="ECO:0000313" key="9">
    <source>
        <dbReference type="Proteomes" id="UP000187408"/>
    </source>
</evidence>
<evidence type="ECO:0000259" key="7">
    <source>
        <dbReference type="PROSITE" id="PS50885"/>
    </source>
</evidence>
<dbReference type="Pfam" id="PF00672">
    <property type="entry name" value="HAMP"/>
    <property type="match status" value="1"/>
</dbReference>
<comment type="caution">
    <text evidence="8">The sequence shown here is derived from an EMBL/GenBank/DDBJ whole genome shotgun (WGS) entry which is preliminary data.</text>
</comment>
<dbReference type="InterPro" id="IPR003660">
    <property type="entry name" value="HAMP_dom"/>
</dbReference>
<evidence type="ECO:0000256" key="3">
    <source>
        <dbReference type="PROSITE-ProRule" id="PRU00284"/>
    </source>
</evidence>
<dbReference type="PANTHER" id="PTHR32089">
    <property type="entry name" value="METHYL-ACCEPTING CHEMOTAXIS PROTEIN MCPB"/>
    <property type="match status" value="1"/>
</dbReference>
<dbReference type="GO" id="GO:0007165">
    <property type="term" value="P:signal transduction"/>
    <property type="evidence" value="ECO:0007669"/>
    <property type="project" value="UniProtKB-KW"/>
</dbReference>
<proteinExistence type="inferred from homology"/>
<dbReference type="STRING" id="1914305.BLW93_03015"/>
<feature type="coiled-coil region" evidence="4">
    <location>
        <begin position="826"/>
        <end position="902"/>
    </location>
</feature>
<reference evidence="8 9" key="1">
    <citation type="submission" date="2016-10" db="EMBL/GenBank/DDBJ databases">
        <title>Genome sequence of a sulfur-reducing bacterium Desulfurobacterium indicum K6013.</title>
        <authorList>
            <person name="Cao J."/>
            <person name="Shao Z."/>
            <person name="Alain K."/>
            <person name="Jebbar M."/>
        </authorList>
    </citation>
    <scope>NUCLEOTIDE SEQUENCE [LARGE SCALE GENOMIC DNA]</scope>
    <source>
        <strain evidence="8 9">K6013</strain>
    </source>
</reference>
<gene>
    <name evidence="8" type="ORF">BLW93_03015</name>
</gene>
<keyword evidence="5" id="KW-0812">Transmembrane</keyword>
<dbReference type="OrthoDB" id="8423at2"/>
<keyword evidence="9" id="KW-1185">Reference proteome</keyword>
<keyword evidence="4" id="KW-0175">Coiled coil</keyword>
<dbReference type="RefSeq" id="WP_076712635.1">
    <property type="nucleotide sequence ID" value="NZ_MOEN01000007.1"/>
</dbReference>
<evidence type="ECO:0000313" key="8">
    <source>
        <dbReference type="EMBL" id="OMH40897.1"/>
    </source>
</evidence>
<evidence type="ECO:0000256" key="2">
    <source>
        <dbReference type="ARBA" id="ARBA00029447"/>
    </source>
</evidence>
<dbReference type="GO" id="GO:0016020">
    <property type="term" value="C:membrane"/>
    <property type="evidence" value="ECO:0007669"/>
    <property type="project" value="InterPro"/>
</dbReference>
<keyword evidence="1 3" id="KW-0807">Transducer</keyword>
<dbReference type="PROSITE" id="PS50885">
    <property type="entry name" value="HAMP"/>
    <property type="match status" value="1"/>
</dbReference>
<dbReference type="SMART" id="SM00283">
    <property type="entry name" value="MA"/>
    <property type="match status" value="1"/>
</dbReference>
<protein>
    <recommendedName>
        <fullName evidence="10">Methyl-accepting chemotaxis protein</fullName>
    </recommendedName>
</protein>
<dbReference type="PANTHER" id="PTHR32089:SF112">
    <property type="entry name" value="LYSOZYME-LIKE PROTEIN-RELATED"/>
    <property type="match status" value="1"/>
</dbReference>
<dbReference type="Gene3D" id="1.20.120.1530">
    <property type="match status" value="1"/>
</dbReference>
<evidence type="ECO:0000256" key="1">
    <source>
        <dbReference type="ARBA" id="ARBA00023224"/>
    </source>
</evidence>
<keyword evidence="5" id="KW-1133">Transmembrane helix</keyword>
<evidence type="ECO:0000256" key="4">
    <source>
        <dbReference type="SAM" id="Coils"/>
    </source>
</evidence>
<feature type="transmembrane region" description="Helical" evidence="5">
    <location>
        <begin position="12"/>
        <end position="32"/>
    </location>
</feature>
<dbReference type="Proteomes" id="UP000187408">
    <property type="component" value="Unassembled WGS sequence"/>
</dbReference>
<dbReference type="InterPro" id="IPR004089">
    <property type="entry name" value="MCPsignal_dom"/>
</dbReference>
<evidence type="ECO:0008006" key="10">
    <source>
        <dbReference type="Google" id="ProtNLM"/>
    </source>
</evidence>
<keyword evidence="5" id="KW-0472">Membrane</keyword>
<dbReference type="EMBL" id="MOEN01000007">
    <property type="protein sequence ID" value="OMH40897.1"/>
    <property type="molecule type" value="Genomic_DNA"/>
</dbReference>
<organism evidence="8 9">
    <name type="scientific">Desulfurobacterium indicum</name>
    <dbReference type="NCBI Taxonomy" id="1914305"/>
    <lineage>
        <taxon>Bacteria</taxon>
        <taxon>Pseudomonadati</taxon>
        <taxon>Aquificota</taxon>
        <taxon>Aquificia</taxon>
        <taxon>Desulfurobacteriales</taxon>
        <taxon>Desulfurobacteriaceae</taxon>
        <taxon>Desulfurobacterium</taxon>
    </lineage>
</organism>
<feature type="domain" description="Methyl-accepting transducer" evidence="6">
    <location>
        <begin position="652"/>
        <end position="886"/>
    </location>
</feature>
<dbReference type="Gene3D" id="1.10.287.950">
    <property type="entry name" value="Methyl-accepting chemotaxis protein"/>
    <property type="match status" value="1"/>
</dbReference>
<dbReference type="Pfam" id="PF00015">
    <property type="entry name" value="MCPsignal"/>
    <property type="match status" value="1"/>
</dbReference>
<comment type="similarity">
    <text evidence="2">Belongs to the methyl-accepting chemotaxis (MCP) protein family.</text>
</comment>
<dbReference type="InterPro" id="IPR013587">
    <property type="entry name" value="Nitrate/nitrite_sensing"/>
</dbReference>
<feature type="domain" description="HAMP" evidence="7">
    <location>
        <begin position="339"/>
        <end position="392"/>
    </location>
</feature>
<dbReference type="PROSITE" id="PS50111">
    <property type="entry name" value="CHEMOTAXIS_TRANSDUC_2"/>
    <property type="match status" value="1"/>
</dbReference>
<evidence type="ECO:0000259" key="6">
    <source>
        <dbReference type="PROSITE" id="PS50111"/>
    </source>
</evidence>
<feature type="transmembrane region" description="Helical" evidence="5">
    <location>
        <begin position="317"/>
        <end position="337"/>
    </location>
</feature>
<sequence length="908" mass="102068">MGFLKKLGMEKVSRQILVVVFIPILAAVVVLGRQAREVYRKIYTPARIMEKHFPLVEAVAKLAHDLAVERGLSTTFVTQSRDKSSPVYTKLLAQREKVDKDIADFRYVVSHYLSPDDIHDISTAELKRLRQEIDNGNVSNIDILTSYTEYIDGVMNNIHKLAEKELKDTVFERDLVAFNLFLKYKDTFGVERALASSITSYVNSHGTNATVPKALLAFFNTVNDNENVLRDVVNTLAFNELKSRFRAVESTSECGKVKEIKEIINGERYQELAAYKPLQVFQIYTDFLKVLKKFQDEYLGLLKKRTFEFTLEAKKEMIVSSSLVVGLLLVLIFVGVLRRKIVNSTGEIKEILETINRGNLRVSLDDVSGNDEFAEMKRLINGLIGTFKSVISEVDKVSEKISKGKFDISMSKNVFKGDLKVLEKNLQKIVETLKAFMSEMNHVTESLSEGRLDVNVNEKAFEGKYKEIVHGLSEIVDNFKKVVDVVNKMAEDLAEARFKTYDETLLPGELRAIIRNINLASCDIKKAMDMLASIMEQADIQQEIDVEAFKGDLRKVGEAANTFALTMRNIIREINRFVNELESGNLSIKLDDSKFPESLKTLRDALVGIQNTFLTIKDSLLLATRKLASGNLMVRMNENELKGDLKEIAISFNKGIESFGKSIGLSIDTLKNAVSLLESKVDSLSDVMKKILYQTDKTNMISKSIEKTSKDIEALAGEVLELNSLSSKNLQIVDEAEDIIDEIKKLLDERTKELGSIVEIIFQIATQTNLLALNAAIEAARAGEAGRGFAVVADEVRKLAQKVVSATDQIKATVSNINKDIKEKVIDNVSRAFENIKESMEELEKIVVKVSEEAKSESESIEEVAKTVKEVAEIATRNVDDLKEVVEDISRVSEKIKELEEELNRFKV</sequence>
<dbReference type="AlphaFoldDB" id="A0A1R1MM96"/>
<evidence type="ECO:0000256" key="5">
    <source>
        <dbReference type="SAM" id="Phobius"/>
    </source>
</evidence>